<proteinExistence type="predicted"/>
<name>A0A4Z0YHJ8_9PEZI</name>
<comment type="caution">
    <text evidence="2">The sequence shown here is derived from an EMBL/GenBank/DDBJ whole genome shotgun (WGS) entry which is preliminary data.</text>
</comment>
<evidence type="ECO:0000313" key="3">
    <source>
        <dbReference type="Proteomes" id="UP000297716"/>
    </source>
</evidence>
<dbReference type="EMBL" id="SKBN01000397">
    <property type="protein sequence ID" value="TGJ78400.1"/>
    <property type="molecule type" value="Genomic_DNA"/>
</dbReference>
<reference evidence="2 3" key="1">
    <citation type="submission" date="2019-03" db="EMBL/GenBank/DDBJ databases">
        <title>Draft genome sequence of Xylaria hypoxylon DSM 108379, a ubiquitous saprotrophic-parasitic fungi on hardwood.</title>
        <authorList>
            <person name="Buettner E."/>
            <person name="Leonhardt S."/>
            <person name="Gebauer A.M."/>
            <person name="Liers C."/>
            <person name="Hofrichter M."/>
            <person name="Kellner H."/>
        </authorList>
    </citation>
    <scope>NUCLEOTIDE SEQUENCE [LARGE SCALE GENOMIC DNA]</scope>
    <source>
        <strain evidence="2 3">DSM 108379</strain>
    </source>
</reference>
<keyword evidence="3" id="KW-1185">Reference proteome</keyword>
<evidence type="ECO:0000256" key="1">
    <source>
        <dbReference type="SAM" id="MobiDB-lite"/>
    </source>
</evidence>
<protein>
    <submittedName>
        <fullName evidence="2">Uncharacterized protein</fullName>
    </submittedName>
</protein>
<dbReference type="AlphaFoldDB" id="A0A4Z0YHJ8"/>
<feature type="region of interest" description="Disordered" evidence="1">
    <location>
        <begin position="1"/>
        <end position="63"/>
    </location>
</feature>
<feature type="compositionally biased region" description="Basic residues" evidence="1">
    <location>
        <begin position="101"/>
        <end position="113"/>
    </location>
</feature>
<dbReference type="Proteomes" id="UP000297716">
    <property type="component" value="Unassembled WGS sequence"/>
</dbReference>
<feature type="region of interest" description="Disordered" evidence="1">
    <location>
        <begin position="89"/>
        <end position="113"/>
    </location>
</feature>
<feature type="compositionally biased region" description="Polar residues" evidence="1">
    <location>
        <begin position="46"/>
        <end position="55"/>
    </location>
</feature>
<feature type="compositionally biased region" description="Polar residues" evidence="1">
    <location>
        <begin position="1"/>
        <end position="33"/>
    </location>
</feature>
<organism evidence="2 3">
    <name type="scientific">Xylaria hypoxylon</name>
    <dbReference type="NCBI Taxonomy" id="37992"/>
    <lineage>
        <taxon>Eukaryota</taxon>
        <taxon>Fungi</taxon>
        <taxon>Dikarya</taxon>
        <taxon>Ascomycota</taxon>
        <taxon>Pezizomycotina</taxon>
        <taxon>Sordariomycetes</taxon>
        <taxon>Xylariomycetidae</taxon>
        <taxon>Xylariales</taxon>
        <taxon>Xylariaceae</taxon>
        <taxon>Xylaria</taxon>
    </lineage>
</organism>
<accession>A0A4Z0YHJ8</accession>
<evidence type="ECO:0000313" key="2">
    <source>
        <dbReference type="EMBL" id="TGJ78400.1"/>
    </source>
</evidence>
<sequence length="139" mass="15349">MGNRLTKSNAAYSDSNEINTTGPSIGPSANGNASLIAGHSDHENKTTANASSQTAPLPCKPMPARSIPYAGYRLVFVADERRDEYVSGYKADDEGDGEKIKKQKLSRARRKKHTFKRYWAGEDELDPKRSENIKSDDDD</sequence>
<gene>
    <name evidence="2" type="ORF">E0Z10_g10373</name>
</gene>